<sequence length="131" mass="14322">MPPRRHEPQHERLLRDLEAIPSLLNDLLQSHAASHLLQQPPAADPSPEQHNLMACCAAHFCRLVVGLDEKSAATATLAPGRLLGLLLRGQAARSAGAVLVWLQQRPEQLRFDLVQRSKKASTFRSSLAAGL</sequence>
<keyword evidence="2" id="KW-1185">Reference proteome</keyword>
<evidence type="ECO:0000313" key="1">
    <source>
        <dbReference type="EMBL" id="SZX65571.1"/>
    </source>
</evidence>
<reference evidence="1 2" key="1">
    <citation type="submission" date="2016-10" db="EMBL/GenBank/DDBJ databases">
        <authorList>
            <person name="Cai Z."/>
        </authorList>
    </citation>
    <scope>NUCLEOTIDE SEQUENCE [LARGE SCALE GENOMIC DNA]</scope>
</reference>
<gene>
    <name evidence="1" type="ORF">BQ4739_LOCUS6051</name>
</gene>
<proteinExistence type="predicted"/>
<dbReference type="Proteomes" id="UP000256970">
    <property type="component" value="Unassembled WGS sequence"/>
</dbReference>
<dbReference type="EMBL" id="FNXT01000650">
    <property type="protein sequence ID" value="SZX65571.1"/>
    <property type="molecule type" value="Genomic_DNA"/>
</dbReference>
<accession>A0A383VK45</accession>
<organism evidence="1 2">
    <name type="scientific">Tetradesmus obliquus</name>
    <name type="common">Green alga</name>
    <name type="synonym">Acutodesmus obliquus</name>
    <dbReference type="NCBI Taxonomy" id="3088"/>
    <lineage>
        <taxon>Eukaryota</taxon>
        <taxon>Viridiplantae</taxon>
        <taxon>Chlorophyta</taxon>
        <taxon>core chlorophytes</taxon>
        <taxon>Chlorophyceae</taxon>
        <taxon>CS clade</taxon>
        <taxon>Sphaeropleales</taxon>
        <taxon>Scenedesmaceae</taxon>
        <taxon>Tetradesmus</taxon>
    </lineage>
</organism>
<evidence type="ECO:0000313" key="2">
    <source>
        <dbReference type="Proteomes" id="UP000256970"/>
    </source>
</evidence>
<protein>
    <submittedName>
        <fullName evidence="1">Uncharacterized protein</fullName>
    </submittedName>
</protein>
<dbReference type="AlphaFoldDB" id="A0A383VK45"/>
<name>A0A383VK45_TETOB</name>